<dbReference type="Pfam" id="PF01614">
    <property type="entry name" value="IclR_C"/>
    <property type="match status" value="1"/>
</dbReference>
<evidence type="ECO:0000256" key="3">
    <source>
        <dbReference type="ARBA" id="ARBA00023163"/>
    </source>
</evidence>
<dbReference type="RefSeq" id="WP_150374345.1">
    <property type="nucleotide sequence ID" value="NZ_CP044067.1"/>
</dbReference>
<gene>
    <name evidence="7" type="ORF">FOB72_19245</name>
</gene>
<evidence type="ECO:0000256" key="2">
    <source>
        <dbReference type="ARBA" id="ARBA00023125"/>
    </source>
</evidence>
<dbReference type="SUPFAM" id="SSF46785">
    <property type="entry name" value="Winged helix' DNA-binding domain"/>
    <property type="match status" value="1"/>
</dbReference>
<dbReference type="OrthoDB" id="9807558at2"/>
<evidence type="ECO:0000256" key="1">
    <source>
        <dbReference type="ARBA" id="ARBA00023015"/>
    </source>
</evidence>
<evidence type="ECO:0000259" key="5">
    <source>
        <dbReference type="PROSITE" id="PS51077"/>
    </source>
</evidence>
<feature type="compositionally biased region" description="Basic and acidic residues" evidence="4">
    <location>
        <begin position="19"/>
        <end position="28"/>
    </location>
</feature>
<dbReference type="Gene3D" id="3.30.450.40">
    <property type="match status" value="1"/>
</dbReference>
<keyword evidence="3" id="KW-0804">Transcription</keyword>
<proteinExistence type="predicted"/>
<evidence type="ECO:0000313" key="7">
    <source>
        <dbReference type="EMBL" id="QET04283.1"/>
    </source>
</evidence>
<keyword evidence="1" id="KW-0805">Transcription regulation</keyword>
<sequence>MRSSTVSTPSAEGTSSRRRTQDTGRFTRDNAGSQTLERGLLLLRAFRAGTTFLSNAELAARTGLPRPTVSRLTHSLVAAGFLRYDLTTRAYRLAPVVLSLADAFVQSTPVPRQALLAMQDLAEAERVNVGLAIGDQTEMVYVVSIRHSGDSVSRTRRVAPGTRVPMDSATIGLAWLAMQAPAVRDELLARIAARAGERWAREGSGVLRRIAQAQRQGYCAAPYQYGHLAAVGTAFTGIDGQVYGLNISYPQRTGHGREDSLRYGGMLLALAGRMELAAVSLAPQAAV</sequence>
<dbReference type="InterPro" id="IPR036388">
    <property type="entry name" value="WH-like_DNA-bd_sf"/>
</dbReference>
<dbReference type="PANTHER" id="PTHR30136">
    <property type="entry name" value="HELIX-TURN-HELIX TRANSCRIPTIONAL REGULATOR, ICLR FAMILY"/>
    <property type="match status" value="1"/>
</dbReference>
<evidence type="ECO:0000256" key="4">
    <source>
        <dbReference type="SAM" id="MobiDB-lite"/>
    </source>
</evidence>
<dbReference type="Gene3D" id="1.10.10.10">
    <property type="entry name" value="Winged helix-like DNA-binding domain superfamily/Winged helix DNA-binding domain"/>
    <property type="match status" value="1"/>
</dbReference>
<feature type="compositionally biased region" description="Polar residues" evidence="4">
    <location>
        <begin position="1"/>
        <end position="14"/>
    </location>
</feature>
<dbReference type="InterPro" id="IPR014757">
    <property type="entry name" value="Tscrpt_reg_IclR_C"/>
</dbReference>
<dbReference type="PROSITE" id="PS51077">
    <property type="entry name" value="HTH_ICLR"/>
    <property type="match status" value="1"/>
</dbReference>
<dbReference type="SMART" id="SM00346">
    <property type="entry name" value="HTH_ICLR"/>
    <property type="match status" value="1"/>
</dbReference>
<dbReference type="InterPro" id="IPR005471">
    <property type="entry name" value="Tscrpt_reg_IclR_N"/>
</dbReference>
<protein>
    <submittedName>
        <fullName evidence="7">Helix-turn-helix domain-containing protein</fullName>
    </submittedName>
</protein>
<dbReference type="GO" id="GO:0003677">
    <property type="term" value="F:DNA binding"/>
    <property type="evidence" value="ECO:0007669"/>
    <property type="project" value="UniProtKB-KW"/>
</dbReference>
<organism evidence="7 8">
    <name type="scientific">Cupriavidus pauculus</name>
    <dbReference type="NCBI Taxonomy" id="82633"/>
    <lineage>
        <taxon>Bacteria</taxon>
        <taxon>Pseudomonadati</taxon>
        <taxon>Pseudomonadota</taxon>
        <taxon>Betaproteobacteria</taxon>
        <taxon>Burkholderiales</taxon>
        <taxon>Burkholderiaceae</taxon>
        <taxon>Cupriavidus</taxon>
    </lineage>
</organism>
<dbReference type="InterPro" id="IPR036390">
    <property type="entry name" value="WH_DNA-bd_sf"/>
</dbReference>
<dbReference type="PROSITE" id="PS51078">
    <property type="entry name" value="ICLR_ED"/>
    <property type="match status" value="1"/>
</dbReference>
<dbReference type="AlphaFoldDB" id="A0A5P2HA24"/>
<dbReference type="GO" id="GO:0045892">
    <property type="term" value="P:negative regulation of DNA-templated transcription"/>
    <property type="evidence" value="ECO:0007669"/>
    <property type="project" value="TreeGrafter"/>
</dbReference>
<dbReference type="Pfam" id="PF09339">
    <property type="entry name" value="HTH_IclR"/>
    <property type="match status" value="1"/>
</dbReference>
<keyword evidence="2" id="KW-0238">DNA-binding</keyword>
<dbReference type="SUPFAM" id="SSF55781">
    <property type="entry name" value="GAF domain-like"/>
    <property type="match status" value="1"/>
</dbReference>
<dbReference type="Proteomes" id="UP000322822">
    <property type="component" value="Chromosome 2"/>
</dbReference>
<dbReference type="InterPro" id="IPR029016">
    <property type="entry name" value="GAF-like_dom_sf"/>
</dbReference>
<dbReference type="EMBL" id="CP044067">
    <property type="protein sequence ID" value="QET04283.1"/>
    <property type="molecule type" value="Genomic_DNA"/>
</dbReference>
<feature type="domain" description="IclR-ED" evidence="6">
    <location>
        <begin position="96"/>
        <end position="280"/>
    </location>
</feature>
<feature type="region of interest" description="Disordered" evidence="4">
    <location>
        <begin position="1"/>
        <end position="30"/>
    </location>
</feature>
<dbReference type="GO" id="GO:0003700">
    <property type="term" value="F:DNA-binding transcription factor activity"/>
    <property type="evidence" value="ECO:0007669"/>
    <property type="project" value="TreeGrafter"/>
</dbReference>
<reference evidence="7 8" key="1">
    <citation type="submission" date="2019-09" db="EMBL/GenBank/DDBJ databases">
        <title>FDA dAtabase for Regulatory Grade micrObial Sequences (FDA-ARGOS): Supporting development and validation of Infectious Disease Dx tests.</title>
        <authorList>
            <person name="Sciortino C."/>
            <person name="Tallon L."/>
            <person name="Sadzewicz L."/>
            <person name="Vavikolanu K."/>
            <person name="Mehta A."/>
            <person name="Aluvathingal J."/>
            <person name="Nadendla S."/>
            <person name="Nandy P."/>
            <person name="Geyer C."/>
            <person name="Yan Y."/>
            <person name="Sichtig H."/>
        </authorList>
    </citation>
    <scope>NUCLEOTIDE SEQUENCE [LARGE SCALE GENOMIC DNA]</scope>
    <source>
        <strain evidence="7 8">FDAARGOS_664</strain>
    </source>
</reference>
<feature type="domain" description="HTH iclR-type" evidence="5">
    <location>
        <begin position="33"/>
        <end position="95"/>
    </location>
</feature>
<accession>A0A5P2HA24</accession>
<evidence type="ECO:0000259" key="6">
    <source>
        <dbReference type="PROSITE" id="PS51078"/>
    </source>
</evidence>
<name>A0A5P2HA24_9BURK</name>
<dbReference type="PANTHER" id="PTHR30136:SF33">
    <property type="entry name" value="TRANSCRIPTIONAL REGULATORY PROTEIN"/>
    <property type="match status" value="1"/>
</dbReference>
<dbReference type="InterPro" id="IPR050707">
    <property type="entry name" value="HTH_MetabolicPath_Reg"/>
</dbReference>
<evidence type="ECO:0000313" key="8">
    <source>
        <dbReference type="Proteomes" id="UP000322822"/>
    </source>
</evidence>